<evidence type="ECO:0000256" key="3">
    <source>
        <dbReference type="ARBA" id="ARBA00005133"/>
    </source>
</evidence>
<dbReference type="InterPro" id="IPR006062">
    <property type="entry name" value="His_biosynth"/>
</dbReference>
<proteinExistence type="inferred from homology"/>
<dbReference type="UniPathway" id="UPA00031">
    <property type="reaction ID" value="UER00009"/>
</dbReference>
<evidence type="ECO:0000313" key="12">
    <source>
        <dbReference type="Proteomes" id="UP000231538"/>
    </source>
</evidence>
<dbReference type="GO" id="GO:0005737">
    <property type="term" value="C:cytoplasm"/>
    <property type="evidence" value="ECO:0007669"/>
    <property type="project" value="UniProtKB-SubCell"/>
</dbReference>
<dbReference type="FunFam" id="3.20.20.70:FF:000009">
    <property type="entry name" value="1-(5-phosphoribosyl)-5-[(5-phosphoribosylamino)methylideneamino] imidazole-4-carboxamide isomerase"/>
    <property type="match status" value="1"/>
</dbReference>
<comment type="subcellular location">
    <subcellularLocation>
        <location evidence="2 10">Cytoplasm</location>
    </subcellularLocation>
</comment>
<feature type="non-terminal residue" evidence="11">
    <location>
        <position position="288"/>
    </location>
</feature>
<evidence type="ECO:0000256" key="1">
    <source>
        <dbReference type="ARBA" id="ARBA00000901"/>
    </source>
</evidence>
<dbReference type="PANTHER" id="PTHR43090">
    <property type="entry name" value="1-(5-PHOSPHORIBOSYL)-5-[(5-PHOSPHORIBOSYLAMINO)METHYLIDENEAMINO] IMIDAZOLE-4-CARBOXAMIDE ISOMERASE"/>
    <property type="match status" value="1"/>
</dbReference>
<dbReference type="Proteomes" id="UP000231538">
    <property type="component" value="Unassembled WGS sequence"/>
</dbReference>
<dbReference type="Pfam" id="PF00977">
    <property type="entry name" value="His_biosynth"/>
    <property type="match status" value="2"/>
</dbReference>
<keyword evidence="5 10" id="KW-0963">Cytoplasm</keyword>
<evidence type="ECO:0000256" key="4">
    <source>
        <dbReference type="ARBA" id="ARBA00009667"/>
    </source>
</evidence>
<dbReference type="EMBL" id="PFPC01000024">
    <property type="protein sequence ID" value="PIZ89591.1"/>
    <property type="molecule type" value="Genomic_DNA"/>
</dbReference>
<protein>
    <recommendedName>
        <fullName evidence="10">1-(5-phosphoribosyl)-5-[(5-phosphoribosylamino)methylideneamino] imidazole-4-carboxamide isomerase</fullName>
        <ecNumber evidence="10">5.3.1.16</ecNumber>
    </recommendedName>
</protein>
<comment type="pathway">
    <text evidence="3 10">Amino-acid biosynthesis; L-histidine biosynthesis; L-histidine from 5-phospho-alpha-D-ribose 1-diphosphate: step 4/9.</text>
</comment>
<dbReference type="GO" id="GO:0000105">
    <property type="term" value="P:L-histidine biosynthetic process"/>
    <property type="evidence" value="ECO:0007669"/>
    <property type="project" value="UniProtKB-UniRule"/>
</dbReference>
<dbReference type="InterPro" id="IPR023016">
    <property type="entry name" value="HisA/PriA"/>
</dbReference>
<reference evidence="12" key="1">
    <citation type="submission" date="2017-09" db="EMBL/GenBank/DDBJ databases">
        <title>Depth-based differentiation of microbial function through sediment-hosted aquifers and enrichment of novel symbionts in the deep terrestrial subsurface.</title>
        <authorList>
            <person name="Probst A.J."/>
            <person name="Ladd B."/>
            <person name="Jarett J.K."/>
            <person name="Geller-Mcgrath D.E."/>
            <person name="Sieber C.M.K."/>
            <person name="Emerson J.B."/>
            <person name="Anantharaman K."/>
            <person name="Thomas B.C."/>
            <person name="Malmstrom R."/>
            <person name="Stieglmeier M."/>
            <person name="Klingl A."/>
            <person name="Woyke T."/>
            <person name="Ryan C.M."/>
            <person name="Banfield J.F."/>
        </authorList>
    </citation>
    <scope>NUCLEOTIDE SEQUENCE [LARGE SCALE GENOMIC DNA]</scope>
</reference>
<evidence type="ECO:0000313" key="11">
    <source>
        <dbReference type="EMBL" id="PIZ89591.1"/>
    </source>
</evidence>
<dbReference type="InterPro" id="IPR013785">
    <property type="entry name" value="Aldolase_TIM"/>
</dbReference>
<evidence type="ECO:0000256" key="8">
    <source>
        <dbReference type="ARBA" id="ARBA00023235"/>
    </source>
</evidence>
<accession>A0A2M7V041</accession>
<evidence type="ECO:0000256" key="2">
    <source>
        <dbReference type="ARBA" id="ARBA00004496"/>
    </source>
</evidence>
<keyword evidence="6 9" id="KW-0028">Amino-acid biosynthesis</keyword>
<keyword evidence="7 9" id="KW-0368">Histidine biosynthesis</keyword>
<dbReference type="AlphaFoldDB" id="A0A2M7V041"/>
<dbReference type="EC" id="5.3.1.16" evidence="10"/>
<dbReference type="InterPro" id="IPR011060">
    <property type="entry name" value="RibuloseP-bd_barrel"/>
</dbReference>
<dbReference type="CDD" id="cd04732">
    <property type="entry name" value="HisA"/>
    <property type="match status" value="1"/>
</dbReference>
<dbReference type="GO" id="GO:0000162">
    <property type="term" value="P:L-tryptophan biosynthetic process"/>
    <property type="evidence" value="ECO:0007669"/>
    <property type="project" value="TreeGrafter"/>
</dbReference>
<evidence type="ECO:0000256" key="9">
    <source>
        <dbReference type="RuleBase" id="RU003657"/>
    </source>
</evidence>
<comment type="caution">
    <text evidence="11">The sequence shown here is derived from an EMBL/GenBank/DDBJ whole genome shotgun (WGS) entry which is preliminary data.</text>
</comment>
<organism evidence="11 12">
    <name type="scientific">Candidatus Nealsonbacteria bacterium CG_4_10_14_0_2_um_filter_37_10</name>
    <dbReference type="NCBI Taxonomy" id="1974679"/>
    <lineage>
        <taxon>Bacteria</taxon>
        <taxon>Candidatus Nealsoniibacteriota</taxon>
    </lineage>
</organism>
<evidence type="ECO:0000256" key="5">
    <source>
        <dbReference type="ARBA" id="ARBA00022490"/>
    </source>
</evidence>
<dbReference type="GO" id="GO:0003949">
    <property type="term" value="F:1-(5-phosphoribosyl)-5-[(5-phosphoribosylamino)methylideneamino]imidazole-4-carboxamide isomerase activity"/>
    <property type="evidence" value="ECO:0007669"/>
    <property type="project" value="UniProtKB-UniRule"/>
</dbReference>
<gene>
    <name evidence="11" type="primary">hisA</name>
    <name evidence="11" type="ORF">COX89_00790</name>
</gene>
<dbReference type="InterPro" id="IPR006063">
    <property type="entry name" value="HisA_bact_arch"/>
</dbReference>
<keyword evidence="8 10" id="KW-0413">Isomerase</keyword>
<dbReference type="NCBIfam" id="TIGR00007">
    <property type="entry name" value="1-(5-phosphoribosyl)-5-[(5-phosphoribosylamino)methylideneamino]imidazole-4-carboxamide isomerase"/>
    <property type="match status" value="1"/>
</dbReference>
<name>A0A2M7V041_9BACT</name>
<sequence length="288" mass="32306">MEIIPAIDIISGKCVRLIRGDFKLKKVYSSNSLKIAQLFQEAGLRRLHLIDLEGAKAGKIKNWKTIEKIAKNTNLSLQVGGGFRKEKDIKQLLDLGFHQVTLGTIAVRQPEKSKKFLKKFGKEKIVVDVGVKNGEIYFRGWQERTKKDIDSFLKDLIKLGVKTIICTDIERDGTLKGPNFSLYKKLISEFPKLEIIASGGVRNIEDLRKLSKIGVAGAIVGKAIYENKISLDDLKFMIPKKIVPCLDVKNNKVVKGVKFEKLRLAGNPIRLAKKYSDEGADELAMLDI</sequence>
<evidence type="ECO:0000256" key="6">
    <source>
        <dbReference type="ARBA" id="ARBA00022605"/>
    </source>
</evidence>
<evidence type="ECO:0000256" key="7">
    <source>
        <dbReference type="ARBA" id="ARBA00023102"/>
    </source>
</evidence>
<dbReference type="PANTHER" id="PTHR43090:SF2">
    <property type="entry name" value="1-(5-PHOSPHORIBOSYL)-5-[(5-PHOSPHORIBOSYLAMINO)METHYLIDENEAMINO] IMIDAZOLE-4-CARBOXAMIDE ISOMERASE"/>
    <property type="match status" value="1"/>
</dbReference>
<evidence type="ECO:0000256" key="10">
    <source>
        <dbReference type="RuleBase" id="RU003658"/>
    </source>
</evidence>
<dbReference type="HAMAP" id="MF_01014">
    <property type="entry name" value="HisA"/>
    <property type="match status" value="1"/>
</dbReference>
<comment type="catalytic activity">
    <reaction evidence="1 10">
        <text>1-(5-phospho-beta-D-ribosyl)-5-[(5-phospho-beta-D-ribosylamino)methylideneamino]imidazole-4-carboxamide = 5-[(5-phospho-1-deoxy-D-ribulos-1-ylimino)methylamino]-1-(5-phospho-beta-D-ribosyl)imidazole-4-carboxamide</text>
        <dbReference type="Rhea" id="RHEA:15469"/>
        <dbReference type="ChEBI" id="CHEBI:58435"/>
        <dbReference type="ChEBI" id="CHEBI:58525"/>
        <dbReference type="EC" id="5.3.1.16"/>
    </reaction>
</comment>
<dbReference type="Gene3D" id="3.20.20.70">
    <property type="entry name" value="Aldolase class I"/>
    <property type="match status" value="2"/>
</dbReference>
<dbReference type="SUPFAM" id="SSF51366">
    <property type="entry name" value="Ribulose-phoshate binding barrel"/>
    <property type="match status" value="2"/>
</dbReference>
<dbReference type="InterPro" id="IPR044524">
    <property type="entry name" value="Isoase_HisA-like"/>
</dbReference>
<comment type="similarity">
    <text evidence="4 9">Belongs to the HisA/HisF family.</text>
</comment>